<reference evidence="1 2" key="1">
    <citation type="journal article" date="2022" name="bioRxiv">
        <title>The genome of the oomycete Peronosclerospora sorghi, a cosmopolitan pathogen of maize and sorghum, is inflated with dispersed pseudogenes.</title>
        <authorList>
            <person name="Fletcher K."/>
            <person name="Martin F."/>
            <person name="Isakeit T."/>
            <person name="Cavanaugh K."/>
            <person name="Magill C."/>
            <person name="Michelmore R."/>
        </authorList>
    </citation>
    <scope>NUCLEOTIDE SEQUENCE [LARGE SCALE GENOMIC DNA]</scope>
    <source>
        <strain evidence="1">P6</strain>
    </source>
</reference>
<accession>A0ACC0WHE0</accession>
<evidence type="ECO:0000313" key="2">
    <source>
        <dbReference type="Proteomes" id="UP001163321"/>
    </source>
</evidence>
<comment type="caution">
    <text evidence="1">The sequence shown here is derived from an EMBL/GenBank/DDBJ whole genome shotgun (WGS) entry which is preliminary data.</text>
</comment>
<sequence length="193" mass="21902">MKADSVIYYTDYTQKDHFNLMFEVGRVSAVYDLTTQRVDHVALGTVNDETGKRFMTRSGEVVRLVELLDETKVDRIEAGLTSLPMDQVDAAAEKLGYGAVKYFDLRQIPTSNYIFSFDWMLYTNGDTAVYLMFAYTRLSSIIRKSGVDIASLVPEQLKDGDVLKPTHPTEQALAIELLQLHDMIGIKFGNMYY</sequence>
<evidence type="ECO:0000313" key="1">
    <source>
        <dbReference type="EMBL" id="KAI9917711.1"/>
    </source>
</evidence>
<organism evidence="1 2">
    <name type="scientific">Peronosclerospora sorghi</name>
    <dbReference type="NCBI Taxonomy" id="230839"/>
    <lineage>
        <taxon>Eukaryota</taxon>
        <taxon>Sar</taxon>
        <taxon>Stramenopiles</taxon>
        <taxon>Oomycota</taxon>
        <taxon>Peronosporomycetes</taxon>
        <taxon>Peronosporales</taxon>
        <taxon>Peronosporaceae</taxon>
        <taxon>Peronosclerospora</taxon>
    </lineage>
</organism>
<name>A0ACC0WHE0_9STRA</name>
<dbReference type="EMBL" id="CM047592">
    <property type="protein sequence ID" value="KAI9917711.1"/>
    <property type="molecule type" value="Genomic_DNA"/>
</dbReference>
<gene>
    <name evidence="1" type="ORF">PsorP6_012382</name>
</gene>
<proteinExistence type="predicted"/>
<protein>
    <submittedName>
        <fullName evidence="1">Uncharacterized protein</fullName>
    </submittedName>
</protein>
<dbReference type="Proteomes" id="UP001163321">
    <property type="component" value="Chromosome 13"/>
</dbReference>
<keyword evidence="2" id="KW-1185">Reference proteome</keyword>